<name>A0A6A6NU48_9PEZI</name>
<gene>
    <name evidence="1" type="ORF">BDY21DRAFT_350331</name>
</gene>
<dbReference type="EMBL" id="MU001687">
    <property type="protein sequence ID" value="KAF2455281.1"/>
    <property type="molecule type" value="Genomic_DNA"/>
</dbReference>
<keyword evidence="2" id="KW-1185">Reference proteome</keyword>
<proteinExistence type="predicted"/>
<evidence type="ECO:0000313" key="1">
    <source>
        <dbReference type="EMBL" id="KAF2455281.1"/>
    </source>
</evidence>
<evidence type="ECO:0000313" key="2">
    <source>
        <dbReference type="Proteomes" id="UP000799766"/>
    </source>
</evidence>
<reference evidence="1" key="1">
    <citation type="journal article" date="2020" name="Stud. Mycol.">
        <title>101 Dothideomycetes genomes: a test case for predicting lifestyles and emergence of pathogens.</title>
        <authorList>
            <person name="Haridas S."/>
            <person name="Albert R."/>
            <person name="Binder M."/>
            <person name="Bloem J."/>
            <person name="Labutti K."/>
            <person name="Salamov A."/>
            <person name="Andreopoulos B."/>
            <person name="Baker S."/>
            <person name="Barry K."/>
            <person name="Bills G."/>
            <person name="Bluhm B."/>
            <person name="Cannon C."/>
            <person name="Castanera R."/>
            <person name="Culley D."/>
            <person name="Daum C."/>
            <person name="Ezra D."/>
            <person name="Gonzalez J."/>
            <person name="Henrissat B."/>
            <person name="Kuo A."/>
            <person name="Liang C."/>
            <person name="Lipzen A."/>
            <person name="Lutzoni F."/>
            <person name="Magnuson J."/>
            <person name="Mondo S."/>
            <person name="Nolan M."/>
            <person name="Ohm R."/>
            <person name="Pangilinan J."/>
            <person name="Park H.-J."/>
            <person name="Ramirez L."/>
            <person name="Alfaro M."/>
            <person name="Sun H."/>
            <person name="Tritt A."/>
            <person name="Yoshinaga Y."/>
            <person name="Zwiers L.-H."/>
            <person name="Turgeon B."/>
            <person name="Goodwin S."/>
            <person name="Spatafora J."/>
            <person name="Crous P."/>
            <person name="Grigoriev I."/>
        </authorList>
    </citation>
    <scope>NUCLEOTIDE SEQUENCE</scope>
    <source>
        <strain evidence="1">ATCC 16933</strain>
    </source>
</reference>
<dbReference type="AlphaFoldDB" id="A0A6A6NU48"/>
<sequence length="159" mass="16858">MREEWRMVKRLSPASTRTGYSALLVSRRRRPLTPSPAAFLPSALPCCLPVPCTGSCGSLDSDSWLAQGSQPCRAQHANLISTFSRPELKGCAVCPKAANFVDRHGSFAAPFVGTAGSCHGEFNSLCAGAFPVSSGGLGAGMARARAHSRWRGQPRRMGP</sequence>
<protein>
    <submittedName>
        <fullName evidence="1">Uncharacterized protein</fullName>
    </submittedName>
</protein>
<accession>A0A6A6NU48</accession>
<organism evidence="1 2">
    <name type="scientific">Lineolata rhizophorae</name>
    <dbReference type="NCBI Taxonomy" id="578093"/>
    <lineage>
        <taxon>Eukaryota</taxon>
        <taxon>Fungi</taxon>
        <taxon>Dikarya</taxon>
        <taxon>Ascomycota</taxon>
        <taxon>Pezizomycotina</taxon>
        <taxon>Dothideomycetes</taxon>
        <taxon>Dothideomycetes incertae sedis</taxon>
        <taxon>Lineolatales</taxon>
        <taxon>Lineolataceae</taxon>
        <taxon>Lineolata</taxon>
    </lineage>
</organism>
<dbReference type="Proteomes" id="UP000799766">
    <property type="component" value="Unassembled WGS sequence"/>
</dbReference>